<keyword evidence="1" id="KW-0238">DNA-binding</keyword>
<dbReference type="InterPro" id="IPR050639">
    <property type="entry name" value="SSR_resolvase"/>
</dbReference>
<keyword evidence="2" id="KW-0233">DNA recombination</keyword>
<comment type="caution">
    <text evidence="4">The sequence shown here is derived from an EMBL/GenBank/DDBJ whole genome shotgun (WGS) entry which is preliminary data.</text>
</comment>
<dbReference type="PANTHER" id="PTHR30461">
    <property type="entry name" value="DNA-INVERTASE FROM LAMBDOID PROPHAGE"/>
    <property type="match status" value="1"/>
</dbReference>
<gene>
    <name evidence="4" type="ORF">PCOR1329_LOCUS3883</name>
    <name evidence="5" type="ORF">PCOR1329_LOCUS40640</name>
</gene>
<evidence type="ECO:0000313" key="4">
    <source>
        <dbReference type="EMBL" id="CAK0793643.1"/>
    </source>
</evidence>
<sequence>MAPRIAMRRRKARGKAIVYSRTSSAANAGADKGSEARQKKSGAAAARAYNDEIKFVSERISGSLPLAERATFQTLLEEASKGNKKLFVGESRAVSRSAKVAEEIYDLSKKLGITIIVADAPGLFDHDPSPVQVFMRRIEFARVELEKDLVIYRLKEGRDKRAKNVKKAIKNTKRLKKKLSPKLITTTGGAKVSGRKSTLEKAGNLTSKQISAVKKTMKKYGYGEIGLRTVAVQISKTLKFK</sequence>
<dbReference type="Proteomes" id="UP001189429">
    <property type="component" value="Unassembled WGS sequence"/>
</dbReference>
<evidence type="ECO:0000313" key="5">
    <source>
        <dbReference type="EMBL" id="CAK0847442.1"/>
    </source>
</evidence>
<dbReference type="InterPro" id="IPR036162">
    <property type="entry name" value="Resolvase-like_N_sf"/>
</dbReference>
<reference evidence="4" key="1">
    <citation type="submission" date="2023-10" db="EMBL/GenBank/DDBJ databases">
        <authorList>
            <person name="Chen Y."/>
            <person name="Shah S."/>
            <person name="Dougan E. K."/>
            <person name="Thang M."/>
            <person name="Chan C."/>
        </authorList>
    </citation>
    <scope>NUCLEOTIDE SEQUENCE [LARGE SCALE GENOMIC DNA]</scope>
</reference>
<dbReference type="Pfam" id="PF00239">
    <property type="entry name" value="Resolvase"/>
    <property type="match status" value="1"/>
</dbReference>
<dbReference type="SMART" id="SM00857">
    <property type="entry name" value="Resolvase"/>
    <property type="match status" value="1"/>
</dbReference>
<evidence type="ECO:0000256" key="2">
    <source>
        <dbReference type="ARBA" id="ARBA00023172"/>
    </source>
</evidence>
<organism evidence="4 6">
    <name type="scientific">Prorocentrum cordatum</name>
    <dbReference type="NCBI Taxonomy" id="2364126"/>
    <lineage>
        <taxon>Eukaryota</taxon>
        <taxon>Sar</taxon>
        <taxon>Alveolata</taxon>
        <taxon>Dinophyceae</taxon>
        <taxon>Prorocentrales</taxon>
        <taxon>Prorocentraceae</taxon>
        <taxon>Prorocentrum</taxon>
    </lineage>
</organism>
<name>A0ABN9PLC1_9DINO</name>
<proteinExistence type="predicted"/>
<keyword evidence="6" id="KW-1185">Reference proteome</keyword>
<dbReference type="PANTHER" id="PTHR30461:SF2">
    <property type="entry name" value="SERINE RECOMBINASE PINE-RELATED"/>
    <property type="match status" value="1"/>
</dbReference>
<dbReference type="InterPro" id="IPR006119">
    <property type="entry name" value="Resolv_N"/>
</dbReference>
<dbReference type="SUPFAM" id="SSF53041">
    <property type="entry name" value="Resolvase-like"/>
    <property type="match status" value="1"/>
</dbReference>
<accession>A0ABN9PLC1</accession>
<dbReference type="EMBL" id="CAUYUJ010014900">
    <property type="protein sequence ID" value="CAK0847442.1"/>
    <property type="molecule type" value="Genomic_DNA"/>
</dbReference>
<evidence type="ECO:0000259" key="3">
    <source>
        <dbReference type="PROSITE" id="PS51736"/>
    </source>
</evidence>
<dbReference type="EMBL" id="CAUYUJ010001005">
    <property type="protein sequence ID" value="CAK0793643.1"/>
    <property type="molecule type" value="Genomic_DNA"/>
</dbReference>
<feature type="domain" description="Resolvase/invertase-type recombinase catalytic" evidence="3">
    <location>
        <begin position="15"/>
        <end position="165"/>
    </location>
</feature>
<protein>
    <recommendedName>
        <fullName evidence="3">Resolvase/invertase-type recombinase catalytic domain-containing protein</fullName>
    </recommendedName>
</protein>
<evidence type="ECO:0000256" key="1">
    <source>
        <dbReference type="ARBA" id="ARBA00023125"/>
    </source>
</evidence>
<evidence type="ECO:0000313" key="6">
    <source>
        <dbReference type="Proteomes" id="UP001189429"/>
    </source>
</evidence>
<feature type="non-terminal residue" evidence="4">
    <location>
        <position position="241"/>
    </location>
</feature>
<dbReference type="PROSITE" id="PS51736">
    <property type="entry name" value="RECOMBINASES_3"/>
    <property type="match status" value="1"/>
</dbReference>
<dbReference type="Gene3D" id="3.40.50.1390">
    <property type="entry name" value="Resolvase, N-terminal catalytic domain"/>
    <property type="match status" value="1"/>
</dbReference>